<dbReference type="PANTHER" id="PTHR28152:SF2">
    <property type="entry name" value="N-TERMINAL OF MAOC-LIKE DEHYDRATASE DOMAIN-CONTAINING PROTEIN"/>
    <property type="match status" value="1"/>
</dbReference>
<name>A0AAN6RND9_9PEZI</name>
<proteinExistence type="predicted"/>
<gene>
    <name evidence="2" type="ORF">C8A05DRAFT_20252</name>
</gene>
<dbReference type="FunFam" id="3.10.129.10:FF:000103">
    <property type="entry name" value="WGS project CABT00000000 data, contig 2.1"/>
    <property type="match status" value="1"/>
</dbReference>
<comment type="caution">
    <text evidence="2">The sequence shown here is derived from an EMBL/GenBank/DDBJ whole genome shotgun (WGS) entry which is preliminary data.</text>
</comment>
<dbReference type="SUPFAM" id="SSF54637">
    <property type="entry name" value="Thioesterase/thiol ester dehydrase-isomerase"/>
    <property type="match status" value="1"/>
</dbReference>
<evidence type="ECO:0008006" key="4">
    <source>
        <dbReference type="Google" id="ProtNLM"/>
    </source>
</evidence>
<organism evidence="2 3">
    <name type="scientific">Staphylotrichum tortipilum</name>
    <dbReference type="NCBI Taxonomy" id="2831512"/>
    <lineage>
        <taxon>Eukaryota</taxon>
        <taxon>Fungi</taxon>
        <taxon>Dikarya</taxon>
        <taxon>Ascomycota</taxon>
        <taxon>Pezizomycotina</taxon>
        <taxon>Sordariomycetes</taxon>
        <taxon>Sordariomycetidae</taxon>
        <taxon>Sordariales</taxon>
        <taxon>Chaetomiaceae</taxon>
        <taxon>Staphylotrichum</taxon>
    </lineage>
</organism>
<dbReference type="GO" id="GO:0005739">
    <property type="term" value="C:mitochondrion"/>
    <property type="evidence" value="ECO:0007669"/>
    <property type="project" value="TreeGrafter"/>
</dbReference>
<dbReference type="PANTHER" id="PTHR28152">
    <property type="entry name" value="HYDROXYACYL-THIOESTER DEHYDRATASE TYPE 2, MITOCHONDRIAL"/>
    <property type="match status" value="1"/>
</dbReference>
<dbReference type="Proteomes" id="UP001303889">
    <property type="component" value="Unassembled WGS sequence"/>
</dbReference>
<reference evidence="2" key="2">
    <citation type="submission" date="2023-05" db="EMBL/GenBank/DDBJ databases">
        <authorList>
            <consortium name="Lawrence Berkeley National Laboratory"/>
            <person name="Steindorff A."/>
            <person name="Hensen N."/>
            <person name="Bonometti L."/>
            <person name="Westerberg I."/>
            <person name="Brannstrom I.O."/>
            <person name="Guillou S."/>
            <person name="Cros-Aarteil S."/>
            <person name="Calhoun S."/>
            <person name="Haridas S."/>
            <person name="Kuo A."/>
            <person name="Mondo S."/>
            <person name="Pangilinan J."/>
            <person name="Riley R."/>
            <person name="Labutti K."/>
            <person name="Andreopoulos B."/>
            <person name="Lipzen A."/>
            <person name="Chen C."/>
            <person name="Yanf M."/>
            <person name="Daum C."/>
            <person name="Ng V."/>
            <person name="Clum A."/>
            <person name="Ohm R."/>
            <person name="Martin F."/>
            <person name="Silar P."/>
            <person name="Natvig D."/>
            <person name="Lalanne C."/>
            <person name="Gautier V."/>
            <person name="Ament-Velasquez S.L."/>
            <person name="Kruys A."/>
            <person name="Hutchinson M.I."/>
            <person name="Powell A.J."/>
            <person name="Barry K."/>
            <person name="Miller A.N."/>
            <person name="Grigoriev I.V."/>
            <person name="Debuchy R."/>
            <person name="Gladieux P."/>
            <person name="Thoren M.H."/>
            <person name="Johannesson H."/>
        </authorList>
    </citation>
    <scope>NUCLEOTIDE SEQUENCE</scope>
    <source>
        <strain evidence="2">CBS 103.79</strain>
    </source>
</reference>
<protein>
    <recommendedName>
        <fullName evidence="4">MaoC-like domain-containing protein</fullName>
    </recommendedName>
</protein>
<evidence type="ECO:0000256" key="1">
    <source>
        <dbReference type="SAM" id="MobiDB-lite"/>
    </source>
</evidence>
<accession>A0AAN6RND9</accession>
<reference evidence="2" key="1">
    <citation type="journal article" date="2023" name="Mol. Phylogenet. Evol.">
        <title>Genome-scale phylogeny and comparative genomics of the fungal order Sordariales.</title>
        <authorList>
            <person name="Hensen N."/>
            <person name="Bonometti L."/>
            <person name="Westerberg I."/>
            <person name="Brannstrom I.O."/>
            <person name="Guillou S."/>
            <person name="Cros-Aarteil S."/>
            <person name="Calhoun S."/>
            <person name="Haridas S."/>
            <person name="Kuo A."/>
            <person name="Mondo S."/>
            <person name="Pangilinan J."/>
            <person name="Riley R."/>
            <person name="LaButti K."/>
            <person name="Andreopoulos B."/>
            <person name="Lipzen A."/>
            <person name="Chen C."/>
            <person name="Yan M."/>
            <person name="Daum C."/>
            <person name="Ng V."/>
            <person name="Clum A."/>
            <person name="Steindorff A."/>
            <person name="Ohm R.A."/>
            <person name="Martin F."/>
            <person name="Silar P."/>
            <person name="Natvig D.O."/>
            <person name="Lalanne C."/>
            <person name="Gautier V."/>
            <person name="Ament-Velasquez S.L."/>
            <person name="Kruys A."/>
            <person name="Hutchinson M.I."/>
            <person name="Powell A.J."/>
            <person name="Barry K."/>
            <person name="Miller A.N."/>
            <person name="Grigoriev I.V."/>
            <person name="Debuchy R."/>
            <person name="Gladieux P."/>
            <person name="Hiltunen Thoren M."/>
            <person name="Johannesson H."/>
        </authorList>
    </citation>
    <scope>NUCLEOTIDE SEQUENCE</scope>
    <source>
        <strain evidence="2">CBS 103.79</strain>
    </source>
</reference>
<dbReference type="AlphaFoldDB" id="A0AAN6RND9"/>
<evidence type="ECO:0000313" key="3">
    <source>
        <dbReference type="Proteomes" id="UP001303889"/>
    </source>
</evidence>
<feature type="region of interest" description="Disordered" evidence="1">
    <location>
        <begin position="1"/>
        <end position="20"/>
    </location>
</feature>
<dbReference type="GO" id="GO:0019171">
    <property type="term" value="F:(3R)-hydroxyacyl-[acyl-carrier-protein] dehydratase activity"/>
    <property type="evidence" value="ECO:0007669"/>
    <property type="project" value="TreeGrafter"/>
</dbReference>
<sequence length="153" mass="17291">MECGDVGAGERRTAHTPSRVWDVPSADPHGFVERHMRWSPVALFGFSALTFNAHKIHYSESWTREVEGHPGLVVHGPMNLINMLDYWRDVHGKGDEKLRLRAIDYRATAPIYAGEEYRIVTRAVEEGREPKYALLVMKGNVVCMTGQITAERG</sequence>
<dbReference type="InterPro" id="IPR029069">
    <property type="entry name" value="HotDog_dom_sf"/>
</dbReference>
<dbReference type="Gene3D" id="3.10.129.10">
    <property type="entry name" value="Hotdog Thioesterase"/>
    <property type="match status" value="1"/>
</dbReference>
<evidence type="ECO:0000313" key="2">
    <source>
        <dbReference type="EMBL" id="KAK3896869.1"/>
    </source>
</evidence>
<dbReference type="InterPro" id="IPR052741">
    <property type="entry name" value="Mitochondrial_HTD2"/>
</dbReference>
<keyword evidence="3" id="KW-1185">Reference proteome</keyword>
<dbReference type="EMBL" id="MU856361">
    <property type="protein sequence ID" value="KAK3896869.1"/>
    <property type="molecule type" value="Genomic_DNA"/>
</dbReference>